<sequence length="500" mass="55849">MEREAEKYIREHGMIRKDDVVAAGISGGADSVCLLFVLCALREKLGFRVYACHVNHGLRGEAADRDEEFVRRLCGELQVPCRFFHENVELTARKRKQSHEEAGRALRREAFETMCRENGCTKIATAHHRDDNAETVLLNIARGTGLKGLCGIRPARGKWIRPLLFAGREQIAEYLEEKGTGWCEDATNSEDIYTRNRIRHHILPALGQQVNTGVSFHLNELARQACDVWDYLEAGVDQAWKNCVSVTRAGAESAGAGLAGTDLNGAGLEIDGRAFAQEMPAVRTQLVRRCIAFVRGEEKDIGAVHIEAVERLFSRPEGKMSSLPGGVCARRTRNGVSIRPAGADKEQTAEEKTEEVTLQIPGVTKIPGENREIVCRFVENADVKTAQDIPQKSYTKWIDYDIIEYSLSARTRRAGDYLVINKNGGRQKLKAYYMNEKIPREERERLLLIADGGHVVWIPGYRMSRAYQIGSGTKKILEIKLTEERKDVRDDQSAGPGGEG</sequence>
<reference evidence="11 12" key="1">
    <citation type="submission" date="2021-10" db="EMBL/GenBank/DDBJ databases">
        <title>Anaerobic single-cell dispensing facilitates the cultivation of human gut bacteria.</title>
        <authorList>
            <person name="Afrizal A."/>
        </authorList>
    </citation>
    <scope>NUCLEOTIDE SEQUENCE [LARGE SCALE GENOMIC DNA]</scope>
    <source>
        <strain evidence="11 12">CLA-AA-H200</strain>
    </source>
</reference>
<dbReference type="PANTHER" id="PTHR43033">
    <property type="entry name" value="TRNA(ILE)-LYSIDINE SYNTHASE-RELATED"/>
    <property type="match status" value="1"/>
</dbReference>
<comment type="similarity">
    <text evidence="8">Belongs to the tRNA(Ile)-lysidine synthase family.</text>
</comment>
<organism evidence="11 12">
    <name type="scientific">Ruminococcus turbiniformis</name>
    <dbReference type="NCBI Taxonomy" id="2881258"/>
    <lineage>
        <taxon>Bacteria</taxon>
        <taxon>Bacillati</taxon>
        <taxon>Bacillota</taxon>
        <taxon>Clostridia</taxon>
        <taxon>Eubacteriales</taxon>
        <taxon>Oscillospiraceae</taxon>
        <taxon>Ruminococcus</taxon>
    </lineage>
</organism>
<feature type="domain" description="Lysidine-tRNA(Ile) synthetase C-terminal" evidence="10">
    <location>
        <begin position="407"/>
        <end position="479"/>
    </location>
</feature>
<dbReference type="Pfam" id="PF01171">
    <property type="entry name" value="ATP_bind_3"/>
    <property type="match status" value="1"/>
</dbReference>
<dbReference type="GO" id="GO:0032267">
    <property type="term" value="F:tRNA(Ile)-lysidine synthase activity"/>
    <property type="evidence" value="ECO:0007669"/>
    <property type="project" value="UniProtKB-EC"/>
</dbReference>
<dbReference type="InterPro" id="IPR014729">
    <property type="entry name" value="Rossmann-like_a/b/a_fold"/>
</dbReference>
<comment type="function">
    <text evidence="8">Ligates lysine onto the cytidine present at position 34 of the AUA codon-specific tRNA(Ile) that contains the anticodon CAU, in an ATP-dependent manner. Cytidine is converted to lysidine, thus changing the amino acid specificity of the tRNA from methionine to isoleucine.</text>
</comment>
<dbReference type="PANTHER" id="PTHR43033:SF1">
    <property type="entry name" value="TRNA(ILE)-LYSIDINE SYNTHASE-RELATED"/>
    <property type="match status" value="1"/>
</dbReference>
<keyword evidence="9" id="KW-0812">Transmembrane</keyword>
<evidence type="ECO:0000259" key="10">
    <source>
        <dbReference type="SMART" id="SM00977"/>
    </source>
</evidence>
<keyword evidence="12" id="KW-1185">Reference proteome</keyword>
<dbReference type="Pfam" id="PF11734">
    <property type="entry name" value="TilS_C"/>
    <property type="match status" value="1"/>
</dbReference>
<dbReference type="SUPFAM" id="SSF52402">
    <property type="entry name" value="Adenine nucleotide alpha hydrolases-like"/>
    <property type="match status" value="1"/>
</dbReference>
<dbReference type="SMART" id="SM00977">
    <property type="entry name" value="TilS_C"/>
    <property type="match status" value="1"/>
</dbReference>
<dbReference type="Gene3D" id="3.40.50.620">
    <property type="entry name" value="HUPs"/>
    <property type="match status" value="1"/>
</dbReference>
<dbReference type="HAMAP" id="MF_01161">
    <property type="entry name" value="tRNA_Ile_lys_synt"/>
    <property type="match status" value="1"/>
</dbReference>
<keyword evidence="3 8" id="KW-0436">Ligase</keyword>
<dbReference type="InterPro" id="IPR012796">
    <property type="entry name" value="Lysidine-tRNA-synth_C"/>
</dbReference>
<name>A0ABS8FW71_9FIRM</name>
<gene>
    <name evidence="8 11" type="primary">tilS</name>
    <name evidence="11" type="ORF">LKD70_07020</name>
</gene>
<comment type="catalytic activity">
    <reaction evidence="7 8">
        <text>cytidine(34) in tRNA(Ile2) + L-lysine + ATP = lysidine(34) in tRNA(Ile2) + AMP + diphosphate + H(+)</text>
        <dbReference type="Rhea" id="RHEA:43744"/>
        <dbReference type="Rhea" id="RHEA-COMP:10625"/>
        <dbReference type="Rhea" id="RHEA-COMP:10670"/>
        <dbReference type="ChEBI" id="CHEBI:15378"/>
        <dbReference type="ChEBI" id="CHEBI:30616"/>
        <dbReference type="ChEBI" id="CHEBI:32551"/>
        <dbReference type="ChEBI" id="CHEBI:33019"/>
        <dbReference type="ChEBI" id="CHEBI:82748"/>
        <dbReference type="ChEBI" id="CHEBI:83665"/>
        <dbReference type="ChEBI" id="CHEBI:456215"/>
        <dbReference type="EC" id="6.3.4.19"/>
    </reaction>
</comment>
<dbReference type="SUPFAM" id="SSF56037">
    <property type="entry name" value="PheT/TilS domain"/>
    <property type="match status" value="1"/>
</dbReference>
<dbReference type="Proteomes" id="UP001198151">
    <property type="component" value="Unassembled WGS sequence"/>
</dbReference>
<keyword evidence="2 8" id="KW-0963">Cytoplasm</keyword>
<evidence type="ECO:0000256" key="9">
    <source>
        <dbReference type="SAM" id="Phobius"/>
    </source>
</evidence>
<dbReference type="InterPro" id="IPR012094">
    <property type="entry name" value="tRNA_Ile_lys_synt"/>
</dbReference>
<dbReference type="InterPro" id="IPR011063">
    <property type="entry name" value="TilS/TtcA_N"/>
</dbReference>
<dbReference type="SUPFAM" id="SSF82829">
    <property type="entry name" value="MesJ substrate recognition domain-like"/>
    <property type="match status" value="1"/>
</dbReference>
<comment type="caution">
    <text evidence="11">The sequence shown here is derived from an EMBL/GenBank/DDBJ whole genome shotgun (WGS) entry which is preliminary data.</text>
</comment>
<evidence type="ECO:0000256" key="4">
    <source>
        <dbReference type="ARBA" id="ARBA00022694"/>
    </source>
</evidence>
<dbReference type="EC" id="6.3.4.19" evidence="8"/>
<evidence type="ECO:0000256" key="5">
    <source>
        <dbReference type="ARBA" id="ARBA00022741"/>
    </source>
</evidence>
<keyword evidence="9" id="KW-0472">Membrane</keyword>
<comment type="domain">
    <text evidence="8">The N-terminal region contains the highly conserved SGGXDS motif, predicted to be a P-loop motif involved in ATP binding.</text>
</comment>
<comment type="subcellular location">
    <subcellularLocation>
        <location evidence="1 8">Cytoplasm</location>
    </subcellularLocation>
</comment>
<dbReference type="NCBIfam" id="TIGR02432">
    <property type="entry name" value="lysidine_TilS_N"/>
    <property type="match status" value="1"/>
</dbReference>
<proteinExistence type="inferred from homology"/>
<evidence type="ECO:0000256" key="3">
    <source>
        <dbReference type="ARBA" id="ARBA00022598"/>
    </source>
</evidence>
<dbReference type="RefSeq" id="WP_227707331.1">
    <property type="nucleotide sequence ID" value="NZ_JAJEQX010000010.1"/>
</dbReference>
<keyword evidence="6 8" id="KW-0067">ATP-binding</keyword>
<feature type="transmembrane region" description="Helical" evidence="9">
    <location>
        <begin position="20"/>
        <end position="41"/>
    </location>
</feature>
<keyword evidence="4 8" id="KW-0819">tRNA processing</keyword>
<evidence type="ECO:0000256" key="1">
    <source>
        <dbReference type="ARBA" id="ARBA00004496"/>
    </source>
</evidence>
<dbReference type="NCBIfam" id="TIGR02433">
    <property type="entry name" value="lysidine_TilS_C"/>
    <property type="match status" value="1"/>
</dbReference>
<evidence type="ECO:0000256" key="7">
    <source>
        <dbReference type="ARBA" id="ARBA00048539"/>
    </source>
</evidence>
<evidence type="ECO:0000256" key="6">
    <source>
        <dbReference type="ARBA" id="ARBA00022840"/>
    </source>
</evidence>
<evidence type="ECO:0000256" key="2">
    <source>
        <dbReference type="ARBA" id="ARBA00022490"/>
    </source>
</evidence>
<keyword evidence="9" id="KW-1133">Transmembrane helix</keyword>
<dbReference type="InterPro" id="IPR012795">
    <property type="entry name" value="tRNA_Ile_lys_synt_N"/>
</dbReference>
<dbReference type="EMBL" id="JAJEQX010000010">
    <property type="protein sequence ID" value="MCC2254192.1"/>
    <property type="molecule type" value="Genomic_DNA"/>
</dbReference>
<keyword evidence="5 8" id="KW-0547">Nucleotide-binding</keyword>
<feature type="binding site" evidence="8">
    <location>
        <begin position="26"/>
        <end position="31"/>
    </location>
    <ligand>
        <name>ATP</name>
        <dbReference type="ChEBI" id="CHEBI:30616"/>
    </ligand>
</feature>
<evidence type="ECO:0000313" key="12">
    <source>
        <dbReference type="Proteomes" id="UP001198151"/>
    </source>
</evidence>
<protein>
    <recommendedName>
        <fullName evidence="8">tRNA(Ile)-lysidine synthase</fullName>
        <ecNumber evidence="8">6.3.4.19</ecNumber>
    </recommendedName>
    <alternativeName>
        <fullName evidence="8">tRNA(Ile)-2-lysyl-cytidine synthase</fullName>
    </alternativeName>
    <alternativeName>
        <fullName evidence="8">tRNA(Ile)-lysidine synthetase</fullName>
    </alternativeName>
</protein>
<dbReference type="CDD" id="cd01992">
    <property type="entry name" value="TilS_N"/>
    <property type="match status" value="1"/>
</dbReference>
<accession>A0ABS8FW71</accession>
<evidence type="ECO:0000256" key="8">
    <source>
        <dbReference type="HAMAP-Rule" id="MF_01161"/>
    </source>
</evidence>
<evidence type="ECO:0000313" key="11">
    <source>
        <dbReference type="EMBL" id="MCC2254192.1"/>
    </source>
</evidence>